<protein>
    <submittedName>
        <fullName evidence="1">Uncharacterized protein</fullName>
    </submittedName>
</protein>
<proteinExistence type="predicted"/>
<organism evidence="1 2">
    <name type="scientific">Lasiodiplodia mahajangana</name>
    <dbReference type="NCBI Taxonomy" id="1108764"/>
    <lineage>
        <taxon>Eukaryota</taxon>
        <taxon>Fungi</taxon>
        <taxon>Dikarya</taxon>
        <taxon>Ascomycota</taxon>
        <taxon>Pezizomycotina</taxon>
        <taxon>Dothideomycetes</taxon>
        <taxon>Dothideomycetes incertae sedis</taxon>
        <taxon>Botryosphaeriales</taxon>
        <taxon>Botryosphaeriaceae</taxon>
        <taxon>Lasiodiplodia</taxon>
    </lineage>
</organism>
<dbReference type="EMBL" id="JAPUUL010002981">
    <property type="protein sequence ID" value="KAJ8124493.1"/>
    <property type="molecule type" value="Genomic_DNA"/>
</dbReference>
<accession>A0ACC2JAW0</accession>
<reference evidence="1" key="1">
    <citation type="submission" date="2022-12" db="EMBL/GenBank/DDBJ databases">
        <title>Genome Sequence of Lasiodiplodia mahajangana.</title>
        <authorList>
            <person name="Buettner E."/>
        </authorList>
    </citation>
    <scope>NUCLEOTIDE SEQUENCE</scope>
    <source>
        <strain evidence="1">VT137</strain>
    </source>
</reference>
<evidence type="ECO:0000313" key="2">
    <source>
        <dbReference type="Proteomes" id="UP001153332"/>
    </source>
</evidence>
<keyword evidence="2" id="KW-1185">Reference proteome</keyword>
<comment type="caution">
    <text evidence="1">The sequence shown here is derived from an EMBL/GenBank/DDBJ whole genome shotgun (WGS) entry which is preliminary data.</text>
</comment>
<name>A0ACC2JAW0_9PEZI</name>
<sequence length="164" mass="17856">MSSFASKRKARKITVQDDEEPPSIESLNPPPEPQEPALQPTFKSRKPFKQSSLRKSINFNDEAAKEDTKTSNSTDEIEGQEDGTTPVRIRPSAIKPGLAKAKKRQSSSRLSFGPSETTADDDDAMVLGEDVFTPKKSGLAASIAENGAYKKGISKNLPLNRIPL</sequence>
<gene>
    <name evidence="1" type="ORF">O1611_g9148</name>
</gene>
<dbReference type="Proteomes" id="UP001153332">
    <property type="component" value="Unassembled WGS sequence"/>
</dbReference>
<evidence type="ECO:0000313" key="1">
    <source>
        <dbReference type="EMBL" id="KAJ8124493.1"/>
    </source>
</evidence>